<feature type="transmembrane region" description="Helical" evidence="11">
    <location>
        <begin position="6"/>
        <end position="28"/>
    </location>
</feature>
<evidence type="ECO:0000256" key="5">
    <source>
        <dbReference type="ARBA" id="ARBA00022989"/>
    </source>
</evidence>
<dbReference type="PROSITE" id="PS00379">
    <property type="entry name" value="CDP_ALCOHOL_P_TRANSF"/>
    <property type="match status" value="1"/>
</dbReference>
<dbReference type="Gene3D" id="1.20.120.1760">
    <property type="match status" value="1"/>
</dbReference>
<dbReference type="GO" id="GO:0008654">
    <property type="term" value="P:phospholipid biosynthetic process"/>
    <property type="evidence" value="ECO:0007669"/>
    <property type="project" value="UniProtKB-KW"/>
</dbReference>
<evidence type="ECO:0008006" key="14">
    <source>
        <dbReference type="Google" id="ProtNLM"/>
    </source>
</evidence>
<keyword evidence="7 11" id="KW-0472">Membrane</keyword>
<evidence type="ECO:0000256" key="4">
    <source>
        <dbReference type="ARBA" id="ARBA00022692"/>
    </source>
</evidence>
<comment type="subcellular location">
    <subcellularLocation>
        <location evidence="1">Membrane</location>
        <topology evidence="1">Multi-pass membrane protein</topology>
    </subcellularLocation>
</comment>
<comment type="similarity">
    <text evidence="10">Belongs to the CDP-alcohol phosphatidyltransferase class-I family.</text>
</comment>
<keyword evidence="13" id="KW-1185">Reference proteome</keyword>
<dbReference type="InterPro" id="IPR048254">
    <property type="entry name" value="CDP_ALCOHOL_P_TRANSF_CS"/>
</dbReference>
<evidence type="ECO:0000256" key="8">
    <source>
        <dbReference type="ARBA" id="ARBA00023209"/>
    </source>
</evidence>
<dbReference type="OMA" id="KGICFAT"/>
<dbReference type="PANTHER" id="PTHR15362:SF13">
    <property type="entry name" value="SI:CH1073-145M9.1"/>
    <property type="match status" value="1"/>
</dbReference>
<evidence type="ECO:0000256" key="1">
    <source>
        <dbReference type="ARBA" id="ARBA00004141"/>
    </source>
</evidence>
<keyword evidence="2" id="KW-0444">Lipid biosynthesis</keyword>
<evidence type="ECO:0000256" key="2">
    <source>
        <dbReference type="ARBA" id="ARBA00022516"/>
    </source>
</evidence>
<organism evidence="12 13">
    <name type="scientific">Chiloscyllium punctatum</name>
    <name type="common">Brownbanded bambooshark</name>
    <name type="synonym">Hemiscyllium punctatum</name>
    <dbReference type="NCBI Taxonomy" id="137246"/>
    <lineage>
        <taxon>Eukaryota</taxon>
        <taxon>Metazoa</taxon>
        <taxon>Chordata</taxon>
        <taxon>Craniata</taxon>
        <taxon>Vertebrata</taxon>
        <taxon>Chondrichthyes</taxon>
        <taxon>Elasmobranchii</taxon>
        <taxon>Galeomorphii</taxon>
        <taxon>Galeoidea</taxon>
        <taxon>Orectolobiformes</taxon>
        <taxon>Hemiscylliidae</taxon>
        <taxon>Chiloscyllium</taxon>
    </lineage>
</organism>
<keyword evidence="3 10" id="KW-0808">Transferase</keyword>
<dbReference type="EMBL" id="BEZZ01000035">
    <property type="protein sequence ID" value="GCC23666.1"/>
    <property type="molecule type" value="Genomic_DNA"/>
</dbReference>
<dbReference type="GO" id="GO:0016780">
    <property type="term" value="F:phosphotransferase activity, for other substituted phosphate groups"/>
    <property type="evidence" value="ECO:0007669"/>
    <property type="project" value="InterPro"/>
</dbReference>
<evidence type="ECO:0000256" key="6">
    <source>
        <dbReference type="ARBA" id="ARBA00023098"/>
    </source>
</evidence>
<feature type="transmembrane region" description="Helical" evidence="11">
    <location>
        <begin position="129"/>
        <end position="147"/>
    </location>
</feature>
<gene>
    <name evidence="12" type="ORF">chiPu_0002064</name>
</gene>
<evidence type="ECO:0000313" key="13">
    <source>
        <dbReference type="Proteomes" id="UP000287033"/>
    </source>
</evidence>
<reference evidence="12 13" key="1">
    <citation type="journal article" date="2018" name="Nat. Ecol. Evol.">
        <title>Shark genomes provide insights into elasmobranch evolution and the origin of vertebrates.</title>
        <authorList>
            <person name="Hara Y"/>
            <person name="Yamaguchi K"/>
            <person name="Onimaru K"/>
            <person name="Kadota M"/>
            <person name="Koyanagi M"/>
            <person name="Keeley SD"/>
            <person name="Tatsumi K"/>
            <person name="Tanaka K"/>
            <person name="Motone F"/>
            <person name="Kageyama Y"/>
            <person name="Nozu R"/>
            <person name="Adachi N"/>
            <person name="Nishimura O"/>
            <person name="Nakagawa R"/>
            <person name="Tanegashima C"/>
            <person name="Kiyatake I"/>
            <person name="Matsumoto R"/>
            <person name="Murakumo K"/>
            <person name="Nishida K"/>
            <person name="Terakita A"/>
            <person name="Kuratani S"/>
            <person name="Sato K"/>
            <person name="Hyodo S Kuraku.S."/>
        </authorList>
    </citation>
    <scope>NUCLEOTIDE SEQUENCE [LARGE SCALE GENOMIC DNA]</scope>
</reference>
<evidence type="ECO:0000256" key="7">
    <source>
        <dbReference type="ARBA" id="ARBA00023136"/>
    </source>
</evidence>
<evidence type="ECO:0000256" key="9">
    <source>
        <dbReference type="ARBA" id="ARBA00023264"/>
    </source>
</evidence>
<keyword evidence="9" id="KW-1208">Phospholipid metabolism</keyword>
<dbReference type="InterPro" id="IPR043130">
    <property type="entry name" value="CDP-OH_PTrfase_TM_dom"/>
</dbReference>
<protein>
    <recommendedName>
        <fullName evidence="14">CDP-diacylglycerol--inositol 3-phosphatidyltransferase</fullName>
    </recommendedName>
</protein>
<dbReference type="InterPro" id="IPR000462">
    <property type="entry name" value="CDP-OH_P_trans"/>
</dbReference>
<keyword evidence="8" id="KW-0594">Phospholipid biosynthesis</keyword>
<evidence type="ECO:0000313" key="12">
    <source>
        <dbReference type="EMBL" id="GCC23666.1"/>
    </source>
</evidence>
<comment type="caution">
    <text evidence="12">The sequence shown here is derived from an EMBL/GenBank/DDBJ whole genome shotgun (WGS) entry which is preliminary data.</text>
</comment>
<accession>A0A401RZV8</accession>
<sequence>MGLKILLFVPNIIGYMRILLLLVCWWTFNYPTVFFPCYVTFIILDGLDGYAARQLNQVSEFGAWFDVAIDNFGRTMLWCLLFKWGHFISSLEWCVFVCTHNSMGADWKNKFGEGPWWVRKTMANGFKTPVGVFAIFGLHVLPIWLYGYYNQILSATFLMPLTMQWLIIAFLVAGRLLCMAVEFWCICIHILYLVRNEKQTKEK</sequence>
<evidence type="ECO:0000256" key="10">
    <source>
        <dbReference type="RuleBase" id="RU003750"/>
    </source>
</evidence>
<keyword evidence="4 11" id="KW-0812">Transmembrane</keyword>
<keyword evidence="5 11" id="KW-1133">Transmembrane helix</keyword>
<dbReference type="Proteomes" id="UP000287033">
    <property type="component" value="Unassembled WGS sequence"/>
</dbReference>
<dbReference type="OrthoDB" id="10251079at2759"/>
<feature type="transmembrane region" description="Helical" evidence="11">
    <location>
        <begin position="167"/>
        <end position="194"/>
    </location>
</feature>
<dbReference type="AlphaFoldDB" id="A0A401RZV8"/>
<keyword evidence="6" id="KW-0443">Lipid metabolism</keyword>
<name>A0A401RZV8_CHIPU</name>
<dbReference type="STRING" id="137246.A0A401RZV8"/>
<dbReference type="GO" id="GO:0016020">
    <property type="term" value="C:membrane"/>
    <property type="evidence" value="ECO:0007669"/>
    <property type="project" value="UniProtKB-SubCell"/>
</dbReference>
<proteinExistence type="inferred from homology"/>
<dbReference type="PANTHER" id="PTHR15362">
    <property type="entry name" value="PHOSPHATIDYLINOSITOL SYNTHASE"/>
    <property type="match status" value="1"/>
</dbReference>
<dbReference type="Pfam" id="PF01066">
    <property type="entry name" value="CDP-OH_P_transf"/>
    <property type="match status" value="1"/>
</dbReference>
<evidence type="ECO:0000256" key="3">
    <source>
        <dbReference type="ARBA" id="ARBA00022679"/>
    </source>
</evidence>
<evidence type="ECO:0000256" key="11">
    <source>
        <dbReference type="SAM" id="Phobius"/>
    </source>
</evidence>